<organism evidence="2 3">
    <name type="scientific">Haemaphysalis longicornis</name>
    <name type="common">Bush tick</name>
    <dbReference type="NCBI Taxonomy" id="44386"/>
    <lineage>
        <taxon>Eukaryota</taxon>
        <taxon>Metazoa</taxon>
        <taxon>Ecdysozoa</taxon>
        <taxon>Arthropoda</taxon>
        <taxon>Chelicerata</taxon>
        <taxon>Arachnida</taxon>
        <taxon>Acari</taxon>
        <taxon>Parasitiformes</taxon>
        <taxon>Ixodida</taxon>
        <taxon>Ixodoidea</taxon>
        <taxon>Ixodidae</taxon>
        <taxon>Haemaphysalinae</taxon>
        <taxon>Haemaphysalis</taxon>
    </lineage>
</organism>
<protein>
    <submittedName>
        <fullName evidence="2">Uncharacterized protein</fullName>
    </submittedName>
</protein>
<dbReference type="AlphaFoldDB" id="A0A9J6GKJ8"/>
<name>A0A9J6GKJ8_HAELO</name>
<dbReference type="OrthoDB" id="6629021at2759"/>
<dbReference type="Proteomes" id="UP000821853">
    <property type="component" value="Chromosome 5"/>
</dbReference>
<evidence type="ECO:0000313" key="2">
    <source>
        <dbReference type="EMBL" id="KAH9375738.1"/>
    </source>
</evidence>
<accession>A0A9J6GKJ8</accession>
<feature type="region of interest" description="Disordered" evidence="1">
    <location>
        <begin position="1"/>
        <end position="22"/>
    </location>
</feature>
<dbReference type="Gene3D" id="1.10.10.1070">
    <property type="entry name" value="Zinc finger, BED domain-containing"/>
    <property type="match status" value="1"/>
</dbReference>
<dbReference type="SUPFAM" id="SSF140996">
    <property type="entry name" value="Hermes dimerisation domain"/>
    <property type="match status" value="1"/>
</dbReference>
<comment type="caution">
    <text evidence="2">The sequence shown here is derived from an EMBL/GenBank/DDBJ whole genome shotgun (WGS) entry which is preliminary data.</text>
</comment>
<feature type="compositionally biased region" description="Polar residues" evidence="1">
    <location>
        <begin position="1"/>
        <end position="11"/>
    </location>
</feature>
<keyword evidence="3" id="KW-1185">Reference proteome</keyword>
<gene>
    <name evidence="2" type="ORF">HPB48_007152</name>
</gene>
<dbReference type="VEuPathDB" id="VectorBase:HLOH_063664"/>
<reference evidence="2 3" key="1">
    <citation type="journal article" date="2020" name="Cell">
        <title>Large-Scale Comparative Analyses of Tick Genomes Elucidate Their Genetic Diversity and Vector Capacities.</title>
        <authorList>
            <consortium name="Tick Genome and Microbiome Consortium (TIGMIC)"/>
            <person name="Jia N."/>
            <person name="Wang J."/>
            <person name="Shi W."/>
            <person name="Du L."/>
            <person name="Sun Y."/>
            <person name="Zhan W."/>
            <person name="Jiang J.F."/>
            <person name="Wang Q."/>
            <person name="Zhang B."/>
            <person name="Ji P."/>
            <person name="Bell-Sakyi L."/>
            <person name="Cui X.M."/>
            <person name="Yuan T.T."/>
            <person name="Jiang B.G."/>
            <person name="Yang W.F."/>
            <person name="Lam T.T."/>
            <person name="Chang Q.C."/>
            <person name="Ding S.J."/>
            <person name="Wang X.J."/>
            <person name="Zhu J.G."/>
            <person name="Ruan X.D."/>
            <person name="Zhao L."/>
            <person name="Wei J.T."/>
            <person name="Ye R.Z."/>
            <person name="Que T.C."/>
            <person name="Du C.H."/>
            <person name="Zhou Y.H."/>
            <person name="Cheng J.X."/>
            <person name="Dai P.F."/>
            <person name="Guo W.B."/>
            <person name="Han X.H."/>
            <person name="Huang E.J."/>
            <person name="Li L.F."/>
            <person name="Wei W."/>
            <person name="Gao Y.C."/>
            <person name="Liu J.Z."/>
            <person name="Shao H.Z."/>
            <person name="Wang X."/>
            <person name="Wang C.C."/>
            <person name="Yang T.C."/>
            <person name="Huo Q.B."/>
            <person name="Li W."/>
            <person name="Chen H.Y."/>
            <person name="Chen S.E."/>
            <person name="Zhou L.G."/>
            <person name="Ni X.B."/>
            <person name="Tian J.H."/>
            <person name="Sheng Y."/>
            <person name="Liu T."/>
            <person name="Pan Y.S."/>
            <person name="Xia L.Y."/>
            <person name="Li J."/>
            <person name="Zhao F."/>
            <person name="Cao W.C."/>
        </authorList>
    </citation>
    <scope>NUCLEOTIDE SEQUENCE [LARGE SCALE GENOMIC DNA]</scope>
    <source>
        <strain evidence="2">HaeL-2018</strain>
    </source>
</reference>
<evidence type="ECO:0000313" key="3">
    <source>
        <dbReference type="Proteomes" id="UP000821853"/>
    </source>
</evidence>
<dbReference type="EMBL" id="JABSTR010000007">
    <property type="protein sequence ID" value="KAH9375738.1"/>
    <property type="molecule type" value="Genomic_DNA"/>
</dbReference>
<evidence type="ECO:0000256" key="1">
    <source>
        <dbReference type="SAM" id="MobiDB-lite"/>
    </source>
</evidence>
<proteinExistence type="predicted"/>
<sequence length="177" mass="19829">MVGTSSVTCSDATRKCTTRPTKPTLYTKRLASDEAEGSPAKNHRQVEQQKMFKPISSKWVSLEITKDGIMNGCVEVVTRNGRPFRLIDDSGFRKIIDPVLKALNAKRAITAETVKDKVQEEANSKREEISQSLKNRKFSLKIDRASRLDRLCLASTHSMPKMENYNSSTTGHEGALR</sequence>